<protein>
    <submittedName>
        <fullName evidence="1">Uncharacterized protein</fullName>
    </submittedName>
</protein>
<accession>A0A0A9DFV5</accession>
<reference evidence="1" key="1">
    <citation type="submission" date="2014-09" db="EMBL/GenBank/DDBJ databases">
        <authorList>
            <person name="Magalhaes I.L.F."/>
            <person name="Oliveira U."/>
            <person name="Santos F.R."/>
            <person name="Vidigal T.H.D.A."/>
            <person name="Brescovit A.D."/>
            <person name="Santos A.J."/>
        </authorList>
    </citation>
    <scope>NUCLEOTIDE SEQUENCE</scope>
    <source>
        <tissue evidence="1">Shoot tissue taken approximately 20 cm above the soil surface</tissue>
    </source>
</reference>
<reference evidence="1" key="2">
    <citation type="journal article" date="2015" name="Data Brief">
        <title>Shoot transcriptome of the giant reed, Arundo donax.</title>
        <authorList>
            <person name="Barrero R.A."/>
            <person name="Guerrero F.D."/>
            <person name="Moolhuijzen P."/>
            <person name="Goolsby J.A."/>
            <person name="Tidwell J."/>
            <person name="Bellgard S.E."/>
            <person name="Bellgard M.I."/>
        </authorList>
    </citation>
    <scope>NUCLEOTIDE SEQUENCE</scope>
    <source>
        <tissue evidence="1">Shoot tissue taken approximately 20 cm above the soil surface</tissue>
    </source>
</reference>
<organism evidence="1">
    <name type="scientific">Arundo donax</name>
    <name type="common">Giant reed</name>
    <name type="synonym">Donax arundinaceus</name>
    <dbReference type="NCBI Taxonomy" id="35708"/>
    <lineage>
        <taxon>Eukaryota</taxon>
        <taxon>Viridiplantae</taxon>
        <taxon>Streptophyta</taxon>
        <taxon>Embryophyta</taxon>
        <taxon>Tracheophyta</taxon>
        <taxon>Spermatophyta</taxon>
        <taxon>Magnoliopsida</taxon>
        <taxon>Liliopsida</taxon>
        <taxon>Poales</taxon>
        <taxon>Poaceae</taxon>
        <taxon>PACMAD clade</taxon>
        <taxon>Arundinoideae</taxon>
        <taxon>Arundineae</taxon>
        <taxon>Arundo</taxon>
    </lineage>
</organism>
<dbReference type="AlphaFoldDB" id="A0A0A9DFV5"/>
<dbReference type="EMBL" id="GBRH01215293">
    <property type="protein sequence ID" value="JAD82602.1"/>
    <property type="molecule type" value="Transcribed_RNA"/>
</dbReference>
<name>A0A0A9DFV5_ARUDO</name>
<evidence type="ECO:0000313" key="1">
    <source>
        <dbReference type="EMBL" id="JAD82602.1"/>
    </source>
</evidence>
<proteinExistence type="predicted"/>
<sequence length="61" mass="6779">MVQGRHEAAVQATFARLGHVITSKGPAKDVGREHCQTTVLGCLLIWKARTGLVIYFLRLFI</sequence>